<feature type="chain" id="PRO_5038650159" evidence="2">
    <location>
        <begin position="28"/>
        <end position="287"/>
    </location>
</feature>
<keyword evidence="4" id="KW-1185">Reference proteome</keyword>
<evidence type="ECO:0000256" key="2">
    <source>
        <dbReference type="SAM" id="SignalP"/>
    </source>
</evidence>
<organism evidence="3 4">
    <name type="scientific">Galdieria partita</name>
    <dbReference type="NCBI Taxonomy" id="83374"/>
    <lineage>
        <taxon>Eukaryota</taxon>
        <taxon>Rhodophyta</taxon>
        <taxon>Bangiophyceae</taxon>
        <taxon>Galdieriales</taxon>
        <taxon>Galdieriaceae</taxon>
        <taxon>Galdieria</taxon>
    </lineage>
</organism>
<gene>
    <name evidence="3" type="ORF">GpartN1_g5578.t1</name>
</gene>
<dbReference type="AlphaFoldDB" id="A0A9C7Q1G0"/>
<feature type="compositionally biased region" description="Basic and acidic residues" evidence="1">
    <location>
        <begin position="52"/>
        <end position="61"/>
    </location>
</feature>
<keyword evidence="2" id="KW-0732">Signal</keyword>
<reference evidence="3" key="2">
    <citation type="submission" date="2022-01" db="EMBL/GenBank/DDBJ databases">
        <authorList>
            <person name="Hirooka S."/>
            <person name="Miyagishima S.Y."/>
        </authorList>
    </citation>
    <scope>NUCLEOTIDE SEQUENCE</scope>
    <source>
        <strain evidence="3">NBRC 102759</strain>
    </source>
</reference>
<comment type="caution">
    <text evidence="3">The sequence shown here is derived from an EMBL/GenBank/DDBJ whole genome shotgun (WGS) entry which is preliminary data.</text>
</comment>
<accession>A0A9C7Q1G0</accession>
<proteinExistence type="predicted"/>
<evidence type="ECO:0000256" key="1">
    <source>
        <dbReference type="SAM" id="MobiDB-lite"/>
    </source>
</evidence>
<evidence type="ECO:0000313" key="3">
    <source>
        <dbReference type="EMBL" id="GJQ13787.1"/>
    </source>
</evidence>
<reference evidence="3" key="1">
    <citation type="journal article" date="2022" name="Proc. Natl. Acad. Sci. U.S.A.">
        <title>Life cycle and functional genomics of the unicellular red alga Galdieria for elucidating algal and plant evolution and industrial use.</title>
        <authorList>
            <person name="Hirooka S."/>
            <person name="Itabashi T."/>
            <person name="Ichinose T.M."/>
            <person name="Onuma R."/>
            <person name="Fujiwara T."/>
            <person name="Yamashita S."/>
            <person name="Jong L.W."/>
            <person name="Tomita R."/>
            <person name="Iwane A.H."/>
            <person name="Miyagishima S.Y."/>
        </authorList>
    </citation>
    <scope>NUCLEOTIDE SEQUENCE</scope>
    <source>
        <strain evidence="3">NBRC 102759</strain>
    </source>
</reference>
<dbReference type="Proteomes" id="UP001061958">
    <property type="component" value="Unassembled WGS sequence"/>
</dbReference>
<evidence type="ECO:0000313" key="4">
    <source>
        <dbReference type="Proteomes" id="UP001061958"/>
    </source>
</evidence>
<sequence>MLSMNNKVLIFSLSVLLIACCYQCVDSLPTPPEPVLSQDVPQKQPTIPIMDSDPKKGDLSKEDKLKKLDEKLGLVLDSHKKSPPKKREPHLAGETAFSQTWNFINSSSTPSRLGTRRYSSCNYPSTEWYSESGMIYSIIDKGVRLVLDDFDIPSNFVKDAENFVNSIVSDFFSFCNSPYSFCLATNGDNDYYLEGISTSGYSSCFYISDFDLVICPAVSWTWDTWYQDVECTYENQFCVGYLDLGVRIFDLEWGAGGVIQAHIGESVATAAEGSVLVKNFCANVFFE</sequence>
<dbReference type="OrthoDB" id="10349612at2759"/>
<feature type="region of interest" description="Disordered" evidence="1">
    <location>
        <begin position="32"/>
        <end position="61"/>
    </location>
</feature>
<protein>
    <submittedName>
        <fullName evidence="3">Uncharacterized protein</fullName>
    </submittedName>
</protein>
<feature type="signal peptide" evidence="2">
    <location>
        <begin position="1"/>
        <end position="27"/>
    </location>
</feature>
<dbReference type="EMBL" id="BQMJ01000047">
    <property type="protein sequence ID" value="GJQ13787.1"/>
    <property type="molecule type" value="Genomic_DNA"/>
</dbReference>
<dbReference type="PROSITE" id="PS51257">
    <property type="entry name" value="PROKAR_LIPOPROTEIN"/>
    <property type="match status" value="1"/>
</dbReference>
<name>A0A9C7Q1G0_9RHOD</name>